<dbReference type="InterPro" id="IPR001986">
    <property type="entry name" value="Enolpyruvate_Tfrase_dom"/>
</dbReference>
<protein>
    <recommendedName>
        <fullName evidence="7">3-phosphoshikimate 1-carboxyvinyltransferase</fullName>
        <ecNumber evidence="7">2.5.1.19</ecNumber>
    </recommendedName>
    <alternativeName>
        <fullName evidence="7">5-enolpyruvylshikimate-3-phosphate synthase</fullName>
        <shortName evidence="7">EPSP synthase</shortName>
        <shortName evidence="7">EPSPS</shortName>
    </alternativeName>
</protein>
<feature type="binding site" evidence="7">
    <location>
        <position position="371"/>
    </location>
    <ligand>
        <name>phosphoenolpyruvate</name>
        <dbReference type="ChEBI" id="CHEBI:58702"/>
    </ligand>
</feature>
<feature type="domain" description="Enolpyruvate transferase" evidence="8">
    <location>
        <begin position="6"/>
        <end position="405"/>
    </location>
</feature>
<feature type="binding site" evidence="7">
    <location>
        <position position="185"/>
    </location>
    <ligand>
        <name>3-phosphoshikimate</name>
        <dbReference type="ChEBI" id="CHEBI:145989"/>
    </ligand>
</feature>
<dbReference type="AlphaFoldDB" id="A0AAU8AAK9"/>
<dbReference type="CDD" id="cd01556">
    <property type="entry name" value="EPSP_synthase"/>
    <property type="match status" value="1"/>
</dbReference>
<comment type="subunit">
    <text evidence="7">Monomer.</text>
</comment>
<comment type="subcellular location">
    <subcellularLocation>
        <location evidence="7">Cytoplasm</location>
    </subcellularLocation>
</comment>
<dbReference type="EMBL" id="CP117826">
    <property type="protein sequence ID" value="XCC62857.1"/>
    <property type="molecule type" value="Genomic_DNA"/>
</dbReference>
<feature type="binding site" evidence="7">
    <location>
        <position position="159"/>
    </location>
    <ligand>
        <name>3-phosphoshikimate</name>
        <dbReference type="ChEBI" id="CHEBI:145989"/>
    </ligand>
</feature>
<evidence type="ECO:0000256" key="2">
    <source>
        <dbReference type="ARBA" id="ARBA00009948"/>
    </source>
</evidence>
<dbReference type="RefSeq" id="WP_353423791.1">
    <property type="nucleotide sequence ID" value="NZ_CP117826.1"/>
</dbReference>
<keyword evidence="3 7" id="KW-0028">Amino-acid biosynthesis</keyword>
<dbReference type="Pfam" id="PF00275">
    <property type="entry name" value="EPSP_synthase"/>
    <property type="match status" value="1"/>
</dbReference>
<dbReference type="GO" id="GO:0003866">
    <property type="term" value="F:3-phosphoshikimate 1-carboxyvinyltransferase activity"/>
    <property type="evidence" value="ECO:0007669"/>
    <property type="project" value="UniProtKB-UniRule"/>
</dbReference>
<feature type="binding site" evidence="7">
    <location>
        <position position="89"/>
    </location>
    <ligand>
        <name>phosphoenolpyruvate</name>
        <dbReference type="ChEBI" id="CHEBI:58702"/>
    </ligand>
</feature>
<comment type="function">
    <text evidence="7">Catalyzes the transfer of the enolpyruvyl moiety of phosphoenolpyruvate (PEP) to the 5-hydroxyl of shikimate-3-phosphate (S3P) to produce enolpyruvyl shikimate-3-phosphate and inorganic phosphate.</text>
</comment>
<evidence type="ECO:0000256" key="6">
    <source>
        <dbReference type="ARBA" id="ARBA00044633"/>
    </source>
</evidence>
<gene>
    <name evidence="7 9" type="primary">aroA</name>
    <name evidence="9" type="ORF">PUP29_02730</name>
</gene>
<keyword evidence="5 7" id="KW-0057">Aromatic amino acid biosynthesis</keyword>
<feature type="active site" description="Proton acceptor" evidence="7">
    <location>
        <position position="298"/>
    </location>
</feature>
<dbReference type="GO" id="GO:0008652">
    <property type="term" value="P:amino acid biosynthetic process"/>
    <property type="evidence" value="ECO:0007669"/>
    <property type="project" value="UniProtKB-KW"/>
</dbReference>
<sequence>MKKIIPSKIRGNIKMIPSKSVSHRALICAALANGKSILRNMAFSEDITATANALRDMGLCKYETDGYVCTVYGGFHEAGKKMIDCGESGSTLRFLIPLALDGKERTFIGHGRLMRRPHDAYDRVFLRNNIRAEKQDNALTLCGTLESGEYAMPGNISSQFISGLLYALPLLMDDSGIHLTTEIESQPYIDLTRDIQRAFGVETKWRGNIIDVFGRQGYRPCDMTIEGDYSHAAFFAVSAALAGEVLLTGLKQETKQGDKEILGILKCMGADVEYRADGILVKKNSLKPIEIDVSQIPDLVPVLAVLGCAAEGKTRIYNAGRLRYKESDRLHAITQELEKLGADIIEYEDSLTIHGKGMLNGGEVDSHADHRIAMALAVASCISREPILLNGSEAVGKSAPLFFEEFASVGGCVR</sequence>
<evidence type="ECO:0000259" key="8">
    <source>
        <dbReference type="Pfam" id="PF00275"/>
    </source>
</evidence>
<comment type="similarity">
    <text evidence="2 7">Belongs to the EPSP synthase family.</text>
</comment>
<feature type="binding site" evidence="7">
    <location>
        <position position="157"/>
    </location>
    <ligand>
        <name>3-phosphoshikimate</name>
        <dbReference type="ChEBI" id="CHEBI:145989"/>
    </ligand>
</feature>
<proteinExistence type="inferred from homology"/>
<keyword evidence="7" id="KW-0963">Cytoplasm</keyword>
<evidence type="ECO:0000256" key="1">
    <source>
        <dbReference type="ARBA" id="ARBA00004811"/>
    </source>
</evidence>
<feature type="binding site" evidence="7">
    <location>
        <position position="159"/>
    </location>
    <ligand>
        <name>phosphoenolpyruvate</name>
        <dbReference type="ChEBI" id="CHEBI:58702"/>
    </ligand>
</feature>
<feature type="binding site" evidence="7">
    <location>
        <position position="116"/>
    </location>
    <ligand>
        <name>phosphoenolpyruvate</name>
        <dbReference type="ChEBI" id="CHEBI:58702"/>
    </ligand>
</feature>
<feature type="binding site" evidence="7">
    <location>
        <position position="158"/>
    </location>
    <ligand>
        <name>3-phosphoshikimate</name>
        <dbReference type="ChEBI" id="CHEBI:145989"/>
    </ligand>
</feature>
<dbReference type="NCBIfam" id="TIGR01356">
    <property type="entry name" value="aroA"/>
    <property type="match status" value="1"/>
</dbReference>
<dbReference type="SUPFAM" id="SSF55205">
    <property type="entry name" value="EPT/RTPC-like"/>
    <property type="match status" value="1"/>
</dbReference>
<feature type="binding site" evidence="7">
    <location>
        <position position="24"/>
    </location>
    <ligand>
        <name>3-phosphoshikimate</name>
        <dbReference type="ChEBI" id="CHEBI:145989"/>
    </ligand>
</feature>
<dbReference type="InterPro" id="IPR023193">
    <property type="entry name" value="EPSP_synthase_CS"/>
</dbReference>
<dbReference type="PANTHER" id="PTHR21090:SF5">
    <property type="entry name" value="PENTAFUNCTIONAL AROM POLYPEPTIDE"/>
    <property type="match status" value="1"/>
</dbReference>
<dbReference type="PANTHER" id="PTHR21090">
    <property type="entry name" value="AROM/DEHYDROQUINATE SYNTHASE"/>
    <property type="match status" value="1"/>
</dbReference>
<comment type="caution">
    <text evidence="7">Lacks conserved residue(s) required for the propagation of feature annotation.</text>
</comment>
<dbReference type="InterPro" id="IPR006264">
    <property type="entry name" value="EPSP_synthase"/>
</dbReference>
<evidence type="ECO:0000256" key="5">
    <source>
        <dbReference type="ARBA" id="ARBA00023141"/>
    </source>
</evidence>
<dbReference type="InterPro" id="IPR036968">
    <property type="entry name" value="Enolpyruvate_Tfrase_sf"/>
</dbReference>
<feature type="binding site" evidence="7">
    <location>
        <position position="325"/>
    </location>
    <ligand>
        <name>3-phosphoshikimate</name>
        <dbReference type="ChEBI" id="CHEBI:145989"/>
    </ligand>
</feature>
<feature type="binding site" evidence="7">
    <location>
        <position position="298"/>
    </location>
    <ligand>
        <name>3-phosphoshikimate</name>
        <dbReference type="ChEBI" id="CHEBI:145989"/>
    </ligand>
</feature>
<dbReference type="PIRSF" id="PIRSF000505">
    <property type="entry name" value="EPSPS"/>
    <property type="match status" value="1"/>
</dbReference>
<comment type="pathway">
    <text evidence="1 7">Metabolic intermediate biosynthesis; chorismate biosynthesis; chorismate from D-erythrose 4-phosphate and phosphoenolpyruvate: step 6/7.</text>
</comment>
<evidence type="ECO:0000256" key="3">
    <source>
        <dbReference type="ARBA" id="ARBA00022605"/>
    </source>
</evidence>
<evidence type="ECO:0000256" key="4">
    <source>
        <dbReference type="ARBA" id="ARBA00022679"/>
    </source>
</evidence>
<feature type="binding site" evidence="7">
    <location>
        <position position="20"/>
    </location>
    <ligand>
        <name>3-phosphoshikimate</name>
        <dbReference type="ChEBI" id="CHEBI:145989"/>
    </ligand>
</feature>
<dbReference type="HAMAP" id="MF_00210">
    <property type="entry name" value="EPSP_synth"/>
    <property type="match status" value="1"/>
</dbReference>
<dbReference type="GO" id="GO:0009423">
    <property type="term" value="P:chorismate biosynthetic process"/>
    <property type="evidence" value="ECO:0007669"/>
    <property type="project" value="UniProtKB-UniRule"/>
</dbReference>
<comment type="catalytic activity">
    <reaction evidence="6">
        <text>3-phosphoshikimate + phosphoenolpyruvate = 5-O-(1-carboxyvinyl)-3-phosphoshikimate + phosphate</text>
        <dbReference type="Rhea" id="RHEA:21256"/>
        <dbReference type="ChEBI" id="CHEBI:43474"/>
        <dbReference type="ChEBI" id="CHEBI:57701"/>
        <dbReference type="ChEBI" id="CHEBI:58702"/>
        <dbReference type="ChEBI" id="CHEBI:145989"/>
        <dbReference type="EC" id="2.5.1.19"/>
    </reaction>
    <physiologicalReaction direction="left-to-right" evidence="6">
        <dbReference type="Rhea" id="RHEA:21257"/>
    </physiologicalReaction>
</comment>
<feature type="binding site" evidence="7">
    <location>
        <position position="397"/>
    </location>
    <ligand>
        <name>phosphoenolpyruvate</name>
        <dbReference type="ChEBI" id="CHEBI:58702"/>
    </ligand>
</feature>
<reference evidence="9" key="1">
    <citation type="submission" date="2023-02" db="EMBL/GenBank/DDBJ databases">
        <title>Gut commensal Christensenella minuta modulates host metabolism via a new class of secondary bile acids.</title>
        <authorList>
            <person name="Liu C."/>
        </authorList>
    </citation>
    <scope>NUCLEOTIDE SEQUENCE</scope>
    <source>
        <strain evidence="9">CA70</strain>
    </source>
</reference>
<feature type="binding site" evidence="7">
    <location>
        <position position="329"/>
    </location>
    <ligand>
        <name>phosphoenolpyruvate</name>
        <dbReference type="ChEBI" id="CHEBI:58702"/>
    </ligand>
</feature>
<feature type="binding site" evidence="7">
    <location>
        <position position="19"/>
    </location>
    <ligand>
        <name>phosphoenolpyruvate</name>
        <dbReference type="ChEBI" id="CHEBI:58702"/>
    </ligand>
</feature>
<feature type="binding site" evidence="7">
    <location>
        <position position="19"/>
    </location>
    <ligand>
        <name>3-phosphoshikimate</name>
        <dbReference type="ChEBI" id="CHEBI:145989"/>
    </ligand>
</feature>
<evidence type="ECO:0000256" key="7">
    <source>
        <dbReference type="HAMAP-Rule" id="MF_00210"/>
    </source>
</evidence>
<dbReference type="InterPro" id="IPR013792">
    <property type="entry name" value="RNA3'P_cycl/enolpyr_Trfase_a/b"/>
</dbReference>
<accession>A0AAU8AAK9</accession>
<dbReference type="GO" id="GO:0005737">
    <property type="term" value="C:cytoplasm"/>
    <property type="evidence" value="ECO:0007669"/>
    <property type="project" value="UniProtKB-SubCell"/>
</dbReference>
<keyword evidence="4 7" id="KW-0808">Transferase</keyword>
<dbReference type="GO" id="GO:0009073">
    <property type="term" value="P:aromatic amino acid family biosynthetic process"/>
    <property type="evidence" value="ECO:0007669"/>
    <property type="project" value="UniProtKB-KW"/>
</dbReference>
<evidence type="ECO:0000313" key="9">
    <source>
        <dbReference type="EMBL" id="XCC62857.1"/>
    </source>
</evidence>
<dbReference type="PROSITE" id="PS00885">
    <property type="entry name" value="EPSP_SYNTHASE_2"/>
    <property type="match status" value="1"/>
</dbReference>
<dbReference type="EC" id="2.5.1.19" evidence="7"/>
<name>A0AAU8AAK9_9FIRM</name>
<organism evidence="9">
    <name type="scientific">Christensenella massiliensis</name>
    <dbReference type="NCBI Taxonomy" id="1805714"/>
    <lineage>
        <taxon>Bacteria</taxon>
        <taxon>Bacillati</taxon>
        <taxon>Bacillota</taxon>
        <taxon>Clostridia</taxon>
        <taxon>Christensenellales</taxon>
        <taxon>Christensenellaceae</taxon>
        <taxon>Christensenella</taxon>
    </lineage>
</organism>
<dbReference type="Gene3D" id="3.65.10.10">
    <property type="entry name" value="Enolpyruvate transferase domain"/>
    <property type="match status" value="2"/>
</dbReference>